<dbReference type="CDD" id="cd03791">
    <property type="entry name" value="GT5_Glycogen_synthase_DULL1-like"/>
    <property type="match status" value="1"/>
</dbReference>
<comment type="caution">
    <text evidence="10">The sequence shown here is derived from an EMBL/GenBank/DDBJ whole genome shotgun (WGS) entry which is preliminary data.</text>
</comment>
<dbReference type="GO" id="GO:0005978">
    <property type="term" value="P:glycogen biosynthetic process"/>
    <property type="evidence" value="ECO:0007669"/>
    <property type="project" value="UniProtKB-UniRule"/>
</dbReference>
<organism evidence="10 11">
    <name type="scientific">candidate division WOR-1 bacterium RIFOXYC2_FULL_46_14</name>
    <dbReference type="NCBI Taxonomy" id="1802587"/>
    <lineage>
        <taxon>Bacteria</taxon>
        <taxon>Bacillati</taxon>
        <taxon>Saganbacteria</taxon>
    </lineage>
</organism>
<dbReference type="Pfam" id="PF00534">
    <property type="entry name" value="Glycos_transf_1"/>
    <property type="match status" value="1"/>
</dbReference>
<gene>
    <name evidence="7" type="primary">glgA</name>
    <name evidence="10" type="ORF">A2438_00695</name>
</gene>
<evidence type="ECO:0000256" key="2">
    <source>
        <dbReference type="ARBA" id="ARBA00002764"/>
    </source>
</evidence>
<keyword evidence="4 7" id="KW-0328">Glycosyltransferase</keyword>
<keyword evidence="6 7" id="KW-0320">Glycogen biosynthesis</keyword>
<evidence type="ECO:0000313" key="10">
    <source>
        <dbReference type="EMBL" id="OGC40803.1"/>
    </source>
</evidence>
<dbReference type="PANTHER" id="PTHR45825">
    <property type="entry name" value="GRANULE-BOUND STARCH SYNTHASE 1, CHLOROPLASTIC/AMYLOPLASTIC"/>
    <property type="match status" value="1"/>
</dbReference>
<evidence type="ECO:0000313" key="11">
    <source>
        <dbReference type="Proteomes" id="UP000179242"/>
    </source>
</evidence>
<name>A0A1F4U937_UNCSA</name>
<evidence type="ECO:0000256" key="4">
    <source>
        <dbReference type="ARBA" id="ARBA00022676"/>
    </source>
</evidence>
<dbReference type="EMBL" id="MEUJ01000002">
    <property type="protein sequence ID" value="OGC40803.1"/>
    <property type="molecule type" value="Genomic_DNA"/>
</dbReference>
<dbReference type="Proteomes" id="UP000179242">
    <property type="component" value="Unassembled WGS sequence"/>
</dbReference>
<evidence type="ECO:0000256" key="1">
    <source>
        <dbReference type="ARBA" id="ARBA00001478"/>
    </source>
</evidence>
<dbReference type="SUPFAM" id="SSF53756">
    <property type="entry name" value="UDP-Glycosyltransferase/glycogen phosphorylase"/>
    <property type="match status" value="1"/>
</dbReference>
<dbReference type="GO" id="GO:0009011">
    <property type="term" value="F:alpha-1,4-glucan glucosyltransferase (ADP-glucose donor) activity"/>
    <property type="evidence" value="ECO:0007669"/>
    <property type="project" value="UniProtKB-UniRule"/>
</dbReference>
<evidence type="ECO:0000259" key="8">
    <source>
        <dbReference type="Pfam" id="PF00534"/>
    </source>
</evidence>
<dbReference type="NCBIfam" id="TIGR02095">
    <property type="entry name" value="glgA"/>
    <property type="match status" value="1"/>
</dbReference>
<dbReference type="InterPro" id="IPR011835">
    <property type="entry name" value="GS/SS"/>
</dbReference>
<dbReference type="InterPro" id="IPR013534">
    <property type="entry name" value="Starch_synth_cat_dom"/>
</dbReference>
<dbReference type="HAMAP" id="MF_00484">
    <property type="entry name" value="Glycogen_synth"/>
    <property type="match status" value="1"/>
</dbReference>
<dbReference type="Pfam" id="PF08323">
    <property type="entry name" value="Glyco_transf_5"/>
    <property type="match status" value="1"/>
</dbReference>
<dbReference type="InterPro" id="IPR001296">
    <property type="entry name" value="Glyco_trans_1"/>
</dbReference>
<dbReference type="UniPathway" id="UPA00164"/>
<accession>A0A1F4U937</accession>
<reference evidence="10 11" key="1">
    <citation type="journal article" date="2016" name="Nat. Commun.">
        <title>Thousands of microbial genomes shed light on interconnected biogeochemical processes in an aquifer system.</title>
        <authorList>
            <person name="Anantharaman K."/>
            <person name="Brown C.T."/>
            <person name="Hug L.A."/>
            <person name="Sharon I."/>
            <person name="Castelle C.J."/>
            <person name="Probst A.J."/>
            <person name="Thomas B.C."/>
            <person name="Singh A."/>
            <person name="Wilkins M.J."/>
            <person name="Karaoz U."/>
            <person name="Brodie E.L."/>
            <person name="Williams K.H."/>
            <person name="Hubbard S.S."/>
            <person name="Banfield J.F."/>
        </authorList>
    </citation>
    <scope>NUCLEOTIDE SEQUENCE [LARGE SCALE GENOMIC DNA]</scope>
</reference>
<feature type="domain" description="Starch synthase catalytic" evidence="9">
    <location>
        <begin position="13"/>
        <end position="236"/>
    </location>
</feature>
<feature type="domain" description="Glycosyl transferase family 1" evidence="8">
    <location>
        <begin position="293"/>
        <end position="430"/>
    </location>
</feature>
<dbReference type="EC" id="2.4.1.21" evidence="7"/>
<evidence type="ECO:0000256" key="7">
    <source>
        <dbReference type="HAMAP-Rule" id="MF_00484"/>
    </source>
</evidence>
<dbReference type="Gene3D" id="3.40.50.2000">
    <property type="entry name" value="Glycogen Phosphorylase B"/>
    <property type="match status" value="2"/>
</dbReference>
<proteinExistence type="inferred from homology"/>
<dbReference type="NCBIfam" id="NF001899">
    <property type="entry name" value="PRK00654.1-2"/>
    <property type="match status" value="1"/>
</dbReference>
<dbReference type="AlphaFoldDB" id="A0A1F4U937"/>
<comment type="pathway">
    <text evidence="7">Glycan biosynthesis; glycogen biosynthesis.</text>
</comment>
<sequence length="469" mass="52804">MQKRPRNYWKNMKILFVSSEVVPFAKTGGLADVAGALPKALSALGEEVIVFTPRYKKTDPVKFKLKSINPEISVGTLPGSKVKVYFFEHYDFFGSREELYQVKGCDYPDNLERFTAFCQKVLSFIKEIGWTPDVIHCNDWQTGLIPAHLKTGGSKIASVYSVHNMEYLGLFSKEKLLSTGLGWEEYTPEKMEFWNNISLGKAGLVYADAVCTVSETYAKEIQTPEYGCGLDGLLRERSKDVYGIVNGIDYDIWDPAIDPCIAKHYSADNIEDKLENKLELQKDFNLPMVAGIPLIGIVSRLADQKGFDILAGAIEEIMKLKCQLVLLGTGDPKYHKLFTEMMVKYPEHISVKLGFNAALAQQIYAGSDFFLMPSRYEPCGLGQLISFRYGTIPIVRKTGGLADTVHPGEGFIFEEYSSSALLDSIKRAVAFHKKNGAAWKEQLRRIMELDYSWGSSAKKYIELYRKVKL</sequence>
<evidence type="ECO:0000256" key="3">
    <source>
        <dbReference type="ARBA" id="ARBA00010281"/>
    </source>
</evidence>
<dbReference type="GO" id="GO:0004373">
    <property type="term" value="F:alpha-1,4-glucan glucosyltransferase (UDP-glucose donor) activity"/>
    <property type="evidence" value="ECO:0007669"/>
    <property type="project" value="InterPro"/>
</dbReference>
<comment type="similarity">
    <text evidence="3 7">Belongs to the glycosyltransferase 1 family. Bacterial/plant glycogen synthase subfamily.</text>
</comment>
<evidence type="ECO:0000256" key="5">
    <source>
        <dbReference type="ARBA" id="ARBA00022679"/>
    </source>
</evidence>
<dbReference type="PANTHER" id="PTHR45825:SF11">
    <property type="entry name" value="ALPHA AMYLASE DOMAIN-CONTAINING PROTEIN"/>
    <property type="match status" value="1"/>
</dbReference>
<keyword evidence="5 7" id="KW-0808">Transferase</keyword>
<feature type="binding site" evidence="7">
    <location>
        <position position="26"/>
    </location>
    <ligand>
        <name>ADP-alpha-D-glucose</name>
        <dbReference type="ChEBI" id="CHEBI:57498"/>
    </ligand>
</feature>
<evidence type="ECO:0000256" key="6">
    <source>
        <dbReference type="ARBA" id="ARBA00023056"/>
    </source>
</evidence>
<evidence type="ECO:0000259" key="9">
    <source>
        <dbReference type="Pfam" id="PF08323"/>
    </source>
</evidence>
<comment type="catalytic activity">
    <reaction evidence="1 7">
        <text>[(1-&gt;4)-alpha-D-glucosyl](n) + ADP-alpha-D-glucose = [(1-&gt;4)-alpha-D-glucosyl](n+1) + ADP + H(+)</text>
        <dbReference type="Rhea" id="RHEA:18189"/>
        <dbReference type="Rhea" id="RHEA-COMP:9584"/>
        <dbReference type="Rhea" id="RHEA-COMP:9587"/>
        <dbReference type="ChEBI" id="CHEBI:15378"/>
        <dbReference type="ChEBI" id="CHEBI:15444"/>
        <dbReference type="ChEBI" id="CHEBI:57498"/>
        <dbReference type="ChEBI" id="CHEBI:456216"/>
        <dbReference type="EC" id="2.4.1.21"/>
    </reaction>
</comment>
<protein>
    <recommendedName>
        <fullName evidence="7">Glycogen synthase</fullName>
        <ecNumber evidence="7">2.4.1.21</ecNumber>
    </recommendedName>
    <alternativeName>
        <fullName evidence="7">Starch [bacterial glycogen] synthase</fullName>
    </alternativeName>
</protein>
<comment type="function">
    <text evidence="2 7">Synthesizes alpha-1,4-glucan chains using ADP-glucose.</text>
</comment>